<name>A0A542UNZ9_9ACTN</name>
<dbReference type="EMBL" id="VFNX01000001">
    <property type="protein sequence ID" value="TQL00810.1"/>
    <property type="molecule type" value="Genomic_DNA"/>
</dbReference>
<gene>
    <name evidence="2" type="ORF">FB563_5939</name>
</gene>
<accession>A0A542UNZ9</accession>
<feature type="region of interest" description="Disordered" evidence="1">
    <location>
        <begin position="1"/>
        <end position="23"/>
    </location>
</feature>
<sequence>MACPPRSLSLDSSQLREAGPRPPPMGSVLWIVVGLAGVAEQAITGRLCHDQGRADDAAADFALDGIGPCAAVE</sequence>
<comment type="caution">
    <text evidence="2">The sequence shown here is derived from an EMBL/GenBank/DDBJ whole genome shotgun (WGS) entry which is preliminary data.</text>
</comment>
<organism evidence="2 3">
    <name type="scientific">Streptomyces puniciscabiei</name>
    <dbReference type="NCBI Taxonomy" id="164348"/>
    <lineage>
        <taxon>Bacteria</taxon>
        <taxon>Bacillati</taxon>
        <taxon>Actinomycetota</taxon>
        <taxon>Actinomycetes</taxon>
        <taxon>Kitasatosporales</taxon>
        <taxon>Streptomycetaceae</taxon>
        <taxon>Streptomyces</taxon>
    </lineage>
</organism>
<dbReference type="AlphaFoldDB" id="A0A542UNZ9"/>
<keyword evidence="3" id="KW-1185">Reference proteome</keyword>
<protein>
    <submittedName>
        <fullName evidence="2">Uncharacterized protein</fullName>
    </submittedName>
</protein>
<reference evidence="2 3" key="1">
    <citation type="submission" date="2019-06" db="EMBL/GenBank/DDBJ databases">
        <title>Sequencing the genomes of 1000 actinobacteria strains.</title>
        <authorList>
            <person name="Klenk H.-P."/>
        </authorList>
    </citation>
    <scope>NUCLEOTIDE SEQUENCE [LARGE SCALE GENOMIC DNA]</scope>
    <source>
        <strain evidence="2 3">DSM 41929</strain>
    </source>
</reference>
<evidence type="ECO:0000256" key="1">
    <source>
        <dbReference type="SAM" id="MobiDB-lite"/>
    </source>
</evidence>
<proteinExistence type="predicted"/>
<dbReference type="Proteomes" id="UP000318103">
    <property type="component" value="Unassembled WGS sequence"/>
</dbReference>
<evidence type="ECO:0000313" key="2">
    <source>
        <dbReference type="EMBL" id="TQL00810.1"/>
    </source>
</evidence>
<evidence type="ECO:0000313" key="3">
    <source>
        <dbReference type="Proteomes" id="UP000318103"/>
    </source>
</evidence>